<keyword evidence="3" id="KW-1185">Reference proteome</keyword>
<comment type="caution">
    <text evidence="2">The sequence shown here is derived from an EMBL/GenBank/DDBJ whole genome shotgun (WGS) entry which is preliminary data.</text>
</comment>
<feature type="domain" description="Phage tail tape measure protein" evidence="1">
    <location>
        <begin position="368"/>
        <end position="563"/>
    </location>
</feature>
<accession>A0ABV1M5D7</accession>
<dbReference type="EMBL" id="JBEFLD010000004">
    <property type="protein sequence ID" value="MEQ6290545.1"/>
    <property type="molecule type" value="Genomic_DNA"/>
</dbReference>
<proteinExistence type="predicted"/>
<evidence type="ECO:0000313" key="3">
    <source>
        <dbReference type="Proteomes" id="UP001433638"/>
    </source>
</evidence>
<reference evidence="2" key="1">
    <citation type="submission" date="2024-06" db="EMBL/GenBank/DDBJ databases">
        <title>Genome sequence of Vogesella sp. MAHUQ-64.</title>
        <authorList>
            <person name="Huq M.A."/>
        </authorList>
    </citation>
    <scope>NUCLEOTIDE SEQUENCE</scope>
    <source>
        <strain evidence="2">MAHUQ-64</strain>
    </source>
</reference>
<dbReference type="Pfam" id="PF10145">
    <property type="entry name" value="PhageMin_Tail"/>
    <property type="match status" value="1"/>
</dbReference>
<protein>
    <submittedName>
        <fullName evidence="2">Phage tail tape measure protein</fullName>
    </submittedName>
</protein>
<name>A0ABV1M5D7_9NEIS</name>
<dbReference type="RefSeq" id="WP_349586137.1">
    <property type="nucleotide sequence ID" value="NZ_JBEFLD010000004.1"/>
</dbReference>
<evidence type="ECO:0000259" key="1">
    <source>
        <dbReference type="Pfam" id="PF10145"/>
    </source>
</evidence>
<organism evidence="2 3">
    <name type="scientific">Vogesella oryzagri</name>
    <dbReference type="NCBI Taxonomy" id="3160864"/>
    <lineage>
        <taxon>Bacteria</taxon>
        <taxon>Pseudomonadati</taxon>
        <taxon>Pseudomonadota</taxon>
        <taxon>Betaproteobacteria</taxon>
        <taxon>Neisseriales</taxon>
        <taxon>Chromobacteriaceae</taxon>
        <taxon>Vogesella</taxon>
    </lineage>
</organism>
<dbReference type="InterPro" id="IPR010090">
    <property type="entry name" value="Phage_tape_meas"/>
</dbReference>
<dbReference type="Proteomes" id="UP001433638">
    <property type="component" value="Unassembled WGS sequence"/>
</dbReference>
<evidence type="ECO:0000313" key="2">
    <source>
        <dbReference type="EMBL" id="MEQ6290545.1"/>
    </source>
</evidence>
<sequence>MSKDVAIGIVIGGAVSATLGAAVGKTQKSVEGLQKGIADTKGIKSLIGETQRLQRELAEADKAGRRIGLESVRQLRGELGGLEKDWQASTTRVGELAKSLNAAKQAAAGQAAAVPALEAEHRALSESARLAAAHADIKRAAWQDGKNNAAMTRQQVQALKGEADAARGASQQAKSLATAKKAQIDAAKAATLEEARLTSALGKAQRAAAAAKTAFEDKRVALQAARSELRNAGTAVGDTTRQTVKLGDAARQAAQGQQQLANVPLRDKLAANTAKLRDMGVEVGNLDKAMRKLQQTEKGMQWQQAGAAKMQSGIELGKTAGVAAIGAAAVPTKISGDFQAEVRDIAIKAGVANKAGEKELVSSIMQIAAAQKMDRTALAQSINGLVTQGMDVKEATGHGELLAELIRGQKMAPEDAAKLIYSFGQNGVSQKDMRKTMGEVAVAGDLGAFESDKMAKFMPELLATTGALGFQGPDAVRYIAASLQAQVKLTGDPDSAANNFKNLLAKITAPDTDKKFKDGGVNLQESMKAYMKAGYNPVEAFIALTEKLTAKQDPKQAKKLEDLKAKIKNSGGNKQQENEALDAYLKMAGLAEILTDQQARSGALAQIKYGGQIKSDLSKIQRTDGGKKLSSDKALRDDTSNSRWEAVAADFSASMIAVGDAIRPVTNLAAGFASSLLQLGTGFAQAHPEAAMLGVAAGAVTLGVAAKRIVGGAVQWGAGKVLTTLGGKVGAATAGKGGLPGALSDVLGGGKPGAGVQQVFVTNMPSGGLPDLGGGGSKPPGKLTQIGASVRGALGGVATAGRAALAAPSLGAVAAGGTATVATAVGMTAAAGVAGYGIGTAINAGITAGLTASNGGKERTLGTWLFDKLQGDADAKALAPTIIKRKVAVGSTAVPVPTPSAPSAKVTPPTVVPQPAKAATAKPAPPPVVQHFTFSPKIDVKVLGDAKNPAEIAAQLAPHLKRLFDQWSAKARTSGGGMYDPVGG</sequence>
<gene>
    <name evidence="2" type="ORF">ABNW52_07950</name>
</gene>